<comment type="catalytic activity">
    <reaction evidence="14 18">
        <text>DNA(n) + a 2'-deoxyribonucleoside 5'-triphosphate = DNA(n+1) + diphosphate</text>
        <dbReference type="Rhea" id="RHEA:22508"/>
        <dbReference type="Rhea" id="RHEA-COMP:17339"/>
        <dbReference type="Rhea" id="RHEA-COMP:17340"/>
        <dbReference type="ChEBI" id="CHEBI:33019"/>
        <dbReference type="ChEBI" id="CHEBI:61560"/>
        <dbReference type="ChEBI" id="CHEBI:173112"/>
        <dbReference type="EC" id="2.7.7.7"/>
    </reaction>
</comment>
<dbReference type="Pfam" id="PF00929">
    <property type="entry name" value="RNase_T"/>
    <property type="match status" value="1"/>
</dbReference>
<dbReference type="Gene3D" id="3.30.420.10">
    <property type="entry name" value="Ribonuclease H-like superfamily/Ribonuclease H"/>
    <property type="match status" value="1"/>
</dbReference>
<keyword evidence="9 18" id="KW-0378">Hydrolase</keyword>
<evidence type="ECO:0000256" key="2">
    <source>
        <dbReference type="ARBA" id="ARBA00012417"/>
    </source>
</evidence>
<dbReference type="InterPro" id="IPR006309">
    <property type="entry name" value="DnaQ_proteo"/>
</dbReference>
<dbReference type="GO" id="GO:0003887">
    <property type="term" value="F:DNA-directed DNA polymerase activity"/>
    <property type="evidence" value="ECO:0007669"/>
    <property type="project" value="UniProtKB-KW"/>
</dbReference>
<sequence length="234" mass="26427">MERLIVLDTETTGFDPKEGHRIVEIGCVELVNMRKGDERQWFINPERDIPEEATKVHGITNEQVADCPIFKKIAKEFMDFIGKDQLVIHNAEFDMRFLNAELKRIHKSQGIPMERAIDTIPMARRKFPGQTVNLDALCKRLGVDNSGRTFHGALLDSHLLAEVYIELKGGNQFNLDLAASEGGNQGATQAETEQATQISMNKRSWSISPETLSDHEAYLAMLDKESGDCIWLKK</sequence>
<protein>
    <recommendedName>
        <fullName evidence="3 18">DNA polymerase III subunit epsilon</fullName>
        <ecNumber evidence="2 18">2.7.7.7</ecNumber>
    </recommendedName>
</protein>
<evidence type="ECO:0000313" key="20">
    <source>
        <dbReference type="EMBL" id="CRH07635.1"/>
    </source>
</evidence>
<dbReference type="GO" id="GO:0045004">
    <property type="term" value="P:DNA replication proofreading"/>
    <property type="evidence" value="ECO:0007669"/>
    <property type="project" value="TreeGrafter"/>
</dbReference>
<evidence type="ECO:0000256" key="14">
    <source>
        <dbReference type="ARBA" id="ARBA00049244"/>
    </source>
</evidence>
<dbReference type="GO" id="GO:0003677">
    <property type="term" value="F:DNA binding"/>
    <property type="evidence" value="ECO:0007669"/>
    <property type="project" value="InterPro"/>
</dbReference>
<dbReference type="CDD" id="cd06131">
    <property type="entry name" value="DNA_pol_III_epsilon_Ecoli_like"/>
    <property type="match status" value="1"/>
</dbReference>
<comment type="cofactor">
    <cofactor evidence="17">
        <name>Mg(2+)</name>
        <dbReference type="ChEBI" id="CHEBI:18420"/>
    </cofactor>
    <cofactor evidence="17">
        <name>Mn(2+)</name>
        <dbReference type="ChEBI" id="CHEBI:29035"/>
    </cofactor>
    <text evidence="17">Binds 2 divalent metal cations. Magnesium or manganese.</text>
</comment>
<dbReference type="InterPro" id="IPR006054">
    <property type="entry name" value="DnaQ"/>
</dbReference>
<evidence type="ECO:0000259" key="19">
    <source>
        <dbReference type="SMART" id="SM00479"/>
    </source>
</evidence>
<feature type="binding site" evidence="16">
    <location>
        <position position="52"/>
    </location>
    <ligand>
        <name>substrate</name>
    </ligand>
</feature>
<dbReference type="EC" id="2.7.7.7" evidence="2 18"/>
<feature type="binding site" evidence="17">
    <location>
        <position position="8"/>
    </location>
    <ligand>
        <name>a divalent metal cation</name>
        <dbReference type="ChEBI" id="CHEBI:60240"/>
        <label>1</label>
        <note>catalytic</note>
    </ligand>
</feature>
<evidence type="ECO:0000256" key="17">
    <source>
        <dbReference type="PIRSR" id="PIRSR606309-3"/>
    </source>
</evidence>
<evidence type="ECO:0000256" key="11">
    <source>
        <dbReference type="ARBA" id="ARBA00022842"/>
    </source>
</evidence>
<dbReference type="InterPro" id="IPR036397">
    <property type="entry name" value="RNaseH_sf"/>
</dbReference>
<reference evidence="20" key="1">
    <citation type="submission" date="2015-04" db="EMBL/GenBank/DDBJ databases">
        <authorList>
            <person name="Syromyatnikov M.Y."/>
            <person name="Popov V.N."/>
        </authorList>
    </citation>
    <scope>NUCLEOTIDE SEQUENCE</scope>
    <source>
        <strain evidence="20">MO-1</strain>
    </source>
</reference>
<dbReference type="SMART" id="SM00479">
    <property type="entry name" value="EXOIII"/>
    <property type="match status" value="1"/>
</dbReference>
<evidence type="ECO:0000256" key="5">
    <source>
        <dbReference type="ARBA" id="ARBA00022695"/>
    </source>
</evidence>
<dbReference type="AlphaFoldDB" id="A0A1S7LL58"/>
<dbReference type="PANTHER" id="PTHR30231">
    <property type="entry name" value="DNA POLYMERASE III SUBUNIT EPSILON"/>
    <property type="match status" value="1"/>
</dbReference>
<dbReference type="InterPro" id="IPR013520">
    <property type="entry name" value="Ribonucl_H"/>
</dbReference>
<comment type="cofactor">
    <cofactor evidence="1 18">
        <name>Mn(2+)</name>
        <dbReference type="ChEBI" id="CHEBI:29035"/>
    </cofactor>
</comment>
<comment type="subunit">
    <text evidence="18">DNA polymerase III contains a core (composed of alpha, epsilon and theta chains) that associates with a tau subunit. This core dimerizes to form the POLIII' complex. PolIII' associates with the gamma complex (composed of gamma, delta, delta', psi and chi chains) and with the beta chain to form the complete DNA polymerase III complex.</text>
</comment>
<dbReference type="GO" id="GO:0008408">
    <property type="term" value="F:3'-5' exonuclease activity"/>
    <property type="evidence" value="ECO:0007669"/>
    <property type="project" value="TreeGrafter"/>
</dbReference>
<dbReference type="InterPro" id="IPR012337">
    <property type="entry name" value="RNaseH-like_sf"/>
</dbReference>
<keyword evidence="4 18" id="KW-0808">Transferase</keyword>
<keyword evidence="13 17" id="KW-0464">Manganese</keyword>
<evidence type="ECO:0000256" key="18">
    <source>
        <dbReference type="RuleBase" id="RU364087"/>
    </source>
</evidence>
<dbReference type="NCBIfam" id="NF004316">
    <property type="entry name" value="PRK05711.1"/>
    <property type="match status" value="1"/>
</dbReference>
<dbReference type="EMBL" id="LO017727">
    <property type="protein sequence ID" value="CRH07635.1"/>
    <property type="molecule type" value="Genomic_DNA"/>
</dbReference>
<evidence type="ECO:0000256" key="12">
    <source>
        <dbReference type="ARBA" id="ARBA00022932"/>
    </source>
</evidence>
<feature type="binding site" evidence="16">
    <location>
        <position position="8"/>
    </location>
    <ligand>
        <name>substrate</name>
    </ligand>
</feature>
<evidence type="ECO:0000256" key="4">
    <source>
        <dbReference type="ARBA" id="ARBA00022679"/>
    </source>
</evidence>
<dbReference type="GO" id="GO:0046872">
    <property type="term" value="F:metal ion binding"/>
    <property type="evidence" value="ECO:0007669"/>
    <property type="project" value="UniProtKB-KW"/>
</dbReference>
<feature type="binding site" evidence="17">
    <location>
        <position position="10"/>
    </location>
    <ligand>
        <name>a divalent metal cation</name>
        <dbReference type="ChEBI" id="CHEBI:60240"/>
        <label>1</label>
        <note>catalytic</note>
    </ligand>
</feature>
<organism evidence="20">
    <name type="scientific">Magnetococcus massalia (strain MO-1)</name>
    <dbReference type="NCBI Taxonomy" id="451514"/>
    <lineage>
        <taxon>Bacteria</taxon>
        <taxon>Pseudomonadati</taxon>
        <taxon>Pseudomonadota</taxon>
        <taxon>Magnetococcia</taxon>
        <taxon>Magnetococcales</taxon>
        <taxon>Magnetococcaceae</taxon>
        <taxon>Magnetococcus</taxon>
    </lineage>
</organism>
<dbReference type="NCBIfam" id="TIGR01406">
    <property type="entry name" value="dnaQ_proteo"/>
    <property type="match status" value="1"/>
</dbReference>
<name>A0A1S7LL58_MAGMO</name>
<keyword evidence="12 18" id="KW-0239">DNA-directed DNA polymerase</keyword>
<keyword evidence="7 18" id="KW-0540">Nuclease</keyword>
<evidence type="ECO:0000256" key="3">
    <source>
        <dbReference type="ARBA" id="ARBA00020352"/>
    </source>
</evidence>
<evidence type="ECO:0000256" key="16">
    <source>
        <dbReference type="PIRSR" id="PIRSR606309-2"/>
    </source>
</evidence>
<proteinExistence type="predicted"/>
<gene>
    <name evidence="18 20" type="primary">dnaQ</name>
    <name evidence="20" type="ORF">MAGMO_3499</name>
</gene>
<feature type="binding site" evidence="16">
    <location>
        <position position="10"/>
    </location>
    <ligand>
        <name>substrate</name>
    </ligand>
</feature>
<keyword evidence="6 18" id="KW-0235">DNA replication</keyword>
<feature type="binding site" evidence="16">
    <location>
        <position position="57"/>
    </location>
    <ligand>
        <name>substrate</name>
    </ligand>
</feature>
<dbReference type="FunFam" id="3.30.420.10:FF:000012">
    <property type="entry name" value="DNA polymerase III subunit epsilon"/>
    <property type="match status" value="1"/>
</dbReference>
<evidence type="ECO:0000256" key="8">
    <source>
        <dbReference type="ARBA" id="ARBA00022723"/>
    </source>
</evidence>
<evidence type="ECO:0000256" key="10">
    <source>
        <dbReference type="ARBA" id="ARBA00022839"/>
    </source>
</evidence>
<feature type="binding site" evidence="16">
    <location>
        <position position="156"/>
    </location>
    <ligand>
        <name>substrate</name>
    </ligand>
</feature>
<comment type="function">
    <text evidence="18">DNA polymerase III is a complex, multichain enzyme responsible for most of the replicative synthesis in bacteria. The epsilon subunit contain the editing function and is a proofreading 3'-5' exonuclease.</text>
</comment>
<keyword evidence="8 17" id="KW-0479">Metal-binding</keyword>
<dbReference type="PANTHER" id="PTHR30231:SF41">
    <property type="entry name" value="DNA POLYMERASE III SUBUNIT EPSILON"/>
    <property type="match status" value="1"/>
</dbReference>
<evidence type="ECO:0000256" key="13">
    <source>
        <dbReference type="ARBA" id="ARBA00023211"/>
    </source>
</evidence>
<evidence type="ECO:0000256" key="6">
    <source>
        <dbReference type="ARBA" id="ARBA00022705"/>
    </source>
</evidence>
<dbReference type="SUPFAM" id="SSF53098">
    <property type="entry name" value="Ribonuclease H-like"/>
    <property type="match status" value="1"/>
</dbReference>
<dbReference type="GO" id="GO:0005829">
    <property type="term" value="C:cytosol"/>
    <property type="evidence" value="ECO:0007669"/>
    <property type="project" value="TreeGrafter"/>
</dbReference>
<evidence type="ECO:0000256" key="9">
    <source>
        <dbReference type="ARBA" id="ARBA00022801"/>
    </source>
</evidence>
<feature type="active site" description="Proton acceptor" evidence="15">
    <location>
        <position position="151"/>
    </location>
</feature>
<evidence type="ECO:0000256" key="7">
    <source>
        <dbReference type="ARBA" id="ARBA00022722"/>
    </source>
</evidence>
<feature type="binding site" evidence="17">
    <location>
        <position position="156"/>
    </location>
    <ligand>
        <name>a divalent metal cation</name>
        <dbReference type="ChEBI" id="CHEBI:60240"/>
        <label>1</label>
        <note>catalytic</note>
    </ligand>
</feature>
<dbReference type="NCBIfam" id="TIGR00573">
    <property type="entry name" value="dnaq"/>
    <property type="match status" value="1"/>
</dbReference>
<evidence type="ECO:0000256" key="1">
    <source>
        <dbReference type="ARBA" id="ARBA00001936"/>
    </source>
</evidence>
<feature type="domain" description="Exonuclease" evidence="19">
    <location>
        <begin position="3"/>
        <end position="173"/>
    </location>
</feature>
<keyword evidence="10 18" id="KW-0269">Exonuclease</keyword>
<keyword evidence="11 17" id="KW-0460">Magnesium</keyword>
<evidence type="ECO:0000256" key="15">
    <source>
        <dbReference type="PIRSR" id="PIRSR606309-1"/>
    </source>
</evidence>
<accession>A0A1S7LL58</accession>
<keyword evidence="5 18" id="KW-0548">Nucleotidyltransferase</keyword>